<dbReference type="AlphaFoldDB" id="A0A9Q9AZK7"/>
<protein>
    <submittedName>
        <fullName evidence="2">Uncharacterized protein</fullName>
    </submittedName>
</protein>
<name>A0A9Q9AZK7_9PEZI</name>
<evidence type="ECO:0000313" key="2">
    <source>
        <dbReference type="EMBL" id="USW54913.1"/>
    </source>
</evidence>
<dbReference type="Proteomes" id="UP001056384">
    <property type="component" value="Chromosome 6"/>
</dbReference>
<proteinExistence type="predicted"/>
<reference evidence="2" key="1">
    <citation type="submission" date="2022-06" db="EMBL/GenBank/DDBJ databases">
        <title>Complete genome sequences of two strains of the flax pathogen Septoria linicola.</title>
        <authorList>
            <person name="Lapalu N."/>
            <person name="Simon A."/>
            <person name="Demenou B."/>
            <person name="Paumier D."/>
            <person name="Guillot M.-P."/>
            <person name="Gout L."/>
            <person name="Valade R."/>
        </authorList>
    </citation>
    <scope>NUCLEOTIDE SEQUENCE</scope>
    <source>
        <strain evidence="2">SE15195</strain>
    </source>
</reference>
<evidence type="ECO:0000256" key="1">
    <source>
        <dbReference type="SAM" id="MobiDB-lite"/>
    </source>
</evidence>
<gene>
    <name evidence="2" type="ORF">Slin15195_G082320</name>
</gene>
<evidence type="ECO:0000313" key="3">
    <source>
        <dbReference type="Proteomes" id="UP001056384"/>
    </source>
</evidence>
<feature type="region of interest" description="Disordered" evidence="1">
    <location>
        <begin position="54"/>
        <end position="80"/>
    </location>
</feature>
<dbReference type="EMBL" id="CP099423">
    <property type="protein sequence ID" value="USW54913.1"/>
    <property type="molecule type" value="Genomic_DNA"/>
</dbReference>
<organism evidence="2 3">
    <name type="scientific">Septoria linicola</name>
    <dbReference type="NCBI Taxonomy" id="215465"/>
    <lineage>
        <taxon>Eukaryota</taxon>
        <taxon>Fungi</taxon>
        <taxon>Dikarya</taxon>
        <taxon>Ascomycota</taxon>
        <taxon>Pezizomycotina</taxon>
        <taxon>Dothideomycetes</taxon>
        <taxon>Dothideomycetidae</taxon>
        <taxon>Mycosphaerellales</taxon>
        <taxon>Mycosphaerellaceae</taxon>
        <taxon>Septoria</taxon>
    </lineage>
</organism>
<keyword evidence="3" id="KW-1185">Reference proteome</keyword>
<sequence length="339" mass="36824">MVPPSPPGHTPRNTAEAREGDDGPLATEVLFLYISAAIANEICNPSLNVNFPPGTKLNSPEHPRYSSPAAPTATSTDNTKATRTIAETYKPRQLSFRPLEASRICDEKVIRHDHSVVRHYESQSAVTTHARNAIQHRELGSLSLIANLTRIRYGYWHALPACLIGFKFQFLGSEARWTRFGKADISIRLSSTIAPTVEMGQESSSSLIGVGADPELVDFGPKHLSSAGTSEKREWHISAQLAASLPVAPIVPTTPALSAGFSRSYDRHYASSVDAAAFASHGHTAPDTLRFWIREDTKQKDGLPLEFGCAAIVTYAAPSSFQATVEVKTGLMFDLFAQP</sequence>
<accession>A0A9Q9AZK7</accession>
<feature type="region of interest" description="Disordered" evidence="1">
    <location>
        <begin position="1"/>
        <end position="22"/>
    </location>
</feature>